<dbReference type="Proteomes" id="UP000317778">
    <property type="component" value="Unassembled WGS sequence"/>
</dbReference>
<evidence type="ECO:0000256" key="4">
    <source>
        <dbReference type="ARBA" id="ARBA00022801"/>
    </source>
</evidence>
<dbReference type="GO" id="GO:0005829">
    <property type="term" value="C:cytosol"/>
    <property type="evidence" value="ECO:0007669"/>
    <property type="project" value="TreeGrafter"/>
</dbReference>
<dbReference type="CDD" id="cd16964">
    <property type="entry name" value="YqgF"/>
    <property type="match status" value="1"/>
</dbReference>
<keyword evidence="3 5" id="KW-0540">Nuclease</keyword>
<dbReference type="NCBIfam" id="TIGR00250">
    <property type="entry name" value="RNAse_H_YqgF"/>
    <property type="match status" value="1"/>
</dbReference>
<dbReference type="HAMAP" id="MF_00651">
    <property type="entry name" value="Nuclease_YqgF"/>
    <property type="match status" value="1"/>
</dbReference>
<keyword evidence="4 5" id="KW-0378">Hydrolase</keyword>
<dbReference type="GO" id="GO:0004518">
    <property type="term" value="F:nuclease activity"/>
    <property type="evidence" value="ECO:0007669"/>
    <property type="project" value="UniProtKB-KW"/>
</dbReference>
<dbReference type="GO" id="GO:0016788">
    <property type="term" value="F:hydrolase activity, acting on ester bonds"/>
    <property type="evidence" value="ECO:0007669"/>
    <property type="project" value="UniProtKB-UniRule"/>
</dbReference>
<keyword evidence="2 5" id="KW-0690">Ribosome biogenesis</keyword>
<evidence type="ECO:0000256" key="3">
    <source>
        <dbReference type="ARBA" id="ARBA00022722"/>
    </source>
</evidence>
<reference evidence="7 8" key="1">
    <citation type="submission" date="2017-06" db="EMBL/GenBank/DDBJ databases">
        <title>Novel microbial phyla capable of carbon fixation and sulfur reduction in deep-sea sediments.</title>
        <authorList>
            <person name="Huang J."/>
            <person name="Baker B."/>
            <person name="Wang Y."/>
        </authorList>
    </citation>
    <scope>NUCLEOTIDE SEQUENCE [LARGE SCALE GENOMIC DNA]</scope>
    <source>
        <strain evidence="7">B3_TA06</strain>
    </source>
</reference>
<evidence type="ECO:0000256" key="2">
    <source>
        <dbReference type="ARBA" id="ARBA00022517"/>
    </source>
</evidence>
<evidence type="ECO:0000259" key="6">
    <source>
        <dbReference type="SMART" id="SM00732"/>
    </source>
</evidence>
<gene>
    <name evidence="7" type="ORF">CEE36_04540</name>
</gene>
<comment type="caution">
    <text evidence="7">The sequence shown here is derived from an EMBL/GenBank/DDBJ whole genome shotgun (WGS) entry which is preliminary data.</text>
</comment>
<dbReference type="EC" id="3.1.-.-" evidence="5"/>
<comment type="function">
    <text evidence="5">Could be a nuclease involved in processing of the 5'-end of pre-16S rRNA.</text>
</comment>
<sequence>MGRVMAIDLGKKRVGVAFSDEQALMCVDALAFEVRDDRDLMRKIEKLVAGRDVAEIVVGYPINLNCERTETTRWAERIYTLLRERYHFPVNLLDERMTTALAERFVPVKERKRDKSKVDAVAASLLLADYLRRRSET</sequence>
<dbReference type="EMBL" id="NJBO01000005">
    <property type="protein sequence ID" value="TKJ43306.1"/>
    <property type="molecule type" value="Genomic_DNA"/>
</dbReference>
<protein>
    <recommendedName>
        <fullName evidence="5">Putative pre-16S rRNA nuclease</fullName>
        <ecNumber evidence="5">3.1.-.-</ecNumber>
    </recommendedName>
</protein>
<dbReference type="InterPro" id="IPR037027">
    <property type="entry name" value="YqgF/RNaseH-like_dom_sf"/>
</dbReference>
<dbReference type="AlphaFoldDB" id="A0A532V7Y9"/>
<evidence type="ECO:0000256" key="1">
    <source>
        <dbReference type="ARBA" id="ARBA00022490"/>
    </source>
</evidence>
<dbReference type="GO" id="GO:0000967">
    <property type="term" value="P:rRNA 5'-end processing"/>
    <property type="evidence" value="ECO:0007669"/>
    <property type="project" value="UniProtKB-UniRule"/>
</dbReference>
<dbReference type="InterPro" id="IPR012337">
    <property type="entry name" value="RNaseH-like_sf"/>
</dbReference>
<dbReference type="InterPro" id="IPR005227">
    <property type="entry name" value="YqgF"/>
</dbReference>
<keyword evidence="1 5" id="KW-0963">Cytoplasm</keyword>
<dbReference type="InterPro" id="IPR006641">
    <property type="entry name" value="YqgF/RNaseH-like_dom"/>
</dbReference>
<name>A0A532V7Y9_UNCT6</name>
<accession>A0A532V7Y9</accession>
<comment type="similarity">
    <text evidence="5">Belongs to the YqgF HJR family.</text>
</comment>
<organism evidence="7 8">
    <name type="scientific">candidate division TA06 bacterium B3_TA06</name>
    <dbReference type="NCBI Taxonomy" id="2012487"/>
    <lineage>
        <taxon>Bacteria</taxon>
        <taxon>Bacteria division TA06</taxon>
    </lineage>
</organism>
<proteinExistence type="inferred from homology"/>
<dbReference type="SUPFAM" id="SSF53098">
    <property type="entry name" value="Ribonuclease H-like"/>
    <property type="match status" value="1"/>
</dbReference>
<dbReference type="Pfam" id="PF03652">
    <property type="entry name" value="RuvX"/>
    <property type="match status" value="1"/>
</dbReference>
<dbReference type="PANTHER" id="PTHR33317:SF4">
    <property type="entry name" value="POLYNUCLEOTIDYL TRANSFERASE, RIBONUCLEASE H-LIKE SUPERFAMILY PROTEIN"/>
    <property type="match status" value="1"/>
</dbReference>
<comment type="subcellular location">
    <subcellularLocation>
        <location evidence="5">Cytoplasm</location>
    </subcellularLocation>
</comment>
<dbReference type="PANTHER" id="PTHR33317">
    <property type="entry name" value="POLYNUCLEOTIDYL TRANSFERASE, RIBONUCLEASE H-LIKE SUPERFAMILY PROTEIN"/>
    <property type="match status" value="1"/>
</dbReference>
<evidence type="ECO:0000256" key="5">
    <source>
        <dbReference type="HAMAP-Rule" id="MF_00651"/>
    </source>
</evidence>
<feature type="domain" description="YqgF/RNase H-like" evidence="6">
    <location>
        <begin position="2"/>
        <end position="102"/>
    </location>
</feature>
<evidence type="ECO:0000313" key="8">
    <source>
        <dbReference type="Proteomes" id="UP000317778"/>
    </source>
</evidence>
<evidence type="ECO:0000313" key="7">
    <source>
        <dbReference type="EMBL" id="TKJ43306.1"/>
    </source>
</evidence>
<dbReference type="Gene3D" id="3.30.420.140">
    <property type="entry name" value="YqgF/RNase H-like domain"/>
    <property type="match status" value="1"/>
</dbReference>
<dbReference type="SMART" id="SM00732">
    <property type="entry name" value="YqgFc"/>
    <property type="match status" value="1"/>
</dbReference>